<organism evidence="3 4">
    <name type="scientific">Cohnella silvisoli</name>
    <dbReference type="NCBI Taxonomy" id="2873699"/>
    <lineage>
        <taxon>Bacteria</taxon>
        <taxon>Bacillati</taxon>
        <taxon>Bacillota</taxon>
        <taxon>Bacilli</taxon>
        <taxon>Bacillales</taxon>
        <taxon>Paenibacillaceae</taxon>
        <taxon>Cohnella</taxon>
    </lineage>
</organism>
<dbReference type="EMBL" id="JASKHM010000016">
    <property type="protein sequence ID" value="MEQ4485621.1"/>
    <property type="molecule type" value="Genomic_DNA"/>
</dbReference>
<evidence type="ECO:0000313" key="3">
    <source>
        <dbReference type="EMBL" id="MEQ4485621.1"/>
    </source>
</evidence>
<dbReference type="RefSeq" id="WP_232188100.1">
    <property type="nucleotide sequence ID" value="NZ_JAIOAP010000015.1"/>
</dbReference>
<name>A0ABV1L1D7_9BACL</name>
<evidence type="ECO:0000313" key="4">
    <source>
        <dbReference type="Proteomes" id="UP001493487"/>
    </source>
</evidence>
<comment type="similarity">
    <text evidence="1">Belongs to the RelE toxin family.</text>
</comment>
<dbReference type="Gene3D" id="3.30.2310.20">
    <property type="entry name" value="RelE-like"/>
    <property type="match status" value="1"/>
</dbReference>
<comment type="caution">
    <text evidence="3">The sequence shown here is derived from an EMBL/GenBank/DDBJ whole genome shotgun (WGS) entry which is preliminary data.</text>
</comment>
<dbReference type="Pfam" id="PF05016">
    <property type="entry name" value="ParE_toxin"/>
    <property type="match status" value="1"/>
</dbReference>
<proteinExistence type="inferred from homology"/>
<dbReference type="InterPro" id="IPR051803">
    <property type="entry name" value="TA_system_RelE-like_toxin"/>
</dbReference>
<evidence type="ECO:0000256" key="1">
    <source>
        <dbReference type="ARBA" id="ARBA00006226"/>
    </source>
</evidence>
<reference evidence="3 4" key="1">
    <citation type="journal article" date="2023" name="Genome Announc.">
        <title>Pan-Genome Analyses of the Genus Cohnella and Proposal of the Novel Species Cohnella silvisoli sp. nov., Isolated from Forest Soil.</title>
        <authorList>
            <person name="Wang C."/>
            <person name="Mao L."/>
            <person name="Bao G."/>
            <person name="Zhu H."/>
        </authorList>
    </citation>
    <scope>NUCLEOTIDE SEQUENCE [LARGE SCALE GENOMIC DNA]</scope>
    <source>
        <strain evidence="3 4">NL03-T5-1</strain>
    </source>
</reference>
<gene>
    <name evidence="3" type="ORF">QJS35_24855</name>
</gene>
<protein>
    <submittedName>
        <fullName evidence="3">Type II toxin-antitoxin system RelE/ParE family toxin</fullName>
    </submittedName>
</protein>
<keyword evidence="4" id="KW-1185">Reference proteome</keyword>
<sequence>MAELIWSPRSLKDLEIIYEYIKQDSVEAASEFVNELIFEAIGITNFPYKGRSVPELKKDQIREKIYKSYRIVYRITNANIELVTFLHQSRRLIRQEFK</sequence>
<dbReference type="PANTHER" id="PTHR33755">
    <property type="entry name" value="TOXIN PARE1-RELATED"/>
    <property type="match status" value="1"/>
</dbReference>
<keyword evidence="2" id="KW-1277">Toxin-antitoxin system</keyword>
<evidence type="ECO:0000256" key="2">
    <source>
        <dbReference type="ARBA" id="ARBA00022649"/>
    </source>
</evidence>
<dbReference type="InterPro" id="IPR035093">
    <property type="entry name" value="RelE/ParE_toxin_dom_sf"/>
</dbReference>
<dbReference type="Proteomes" id="UP001493487">
    <property type="component" value="Unassembled WGS sequence"/>
</dbReference>
<dbReference type="InterPro" id="IPR007712">
    <property type="entry name" value="RelE/ParE_toxin"/>
</dbReference>
<accession>A0ABV1L1D7</accession>